<dbReference type="GeneID" id="132712497"/>
<dbReference type="InterPro" id="IPR036875">
    <property type="entry name" value="Znf_CCHC_sf"/>
</dbReference>
<evidence type="ECO:0000256" key="1">
    <source>
        <dbReference type="PROSITE-ProRule" id="PRU00047"/>
    </source>
</evidence>
<dbReference type="Pfam" id="PF00098">
    <property type="entry name" value="zf-CCHC"/>
    <property type="match status" value="1"/>
</dbReference>
<sequence>MSEQSRELGETDCWGETATATQSDACLVQPIGEDEVTLGNPEKPRWSIGIGKKDGWDERTRGVTLNRGNQKPGWKLELEALTDQGGLTEAPLREDYLKRHITQLVMETLENLNIRRAPGQQPKSTERAAVMDDARGGTPLLEPTYRADGAAAAGEDPANPPPQAARTPAPIPNQPRAPQLERETPPPPYVTAEEAEIDMARNQYRVGRAWKKSSPQWKQEPHKPQTAFSRRSSACFKCGKEGHQAAECRSQTPAWNHPPGEGPEKPGWCGKETALRSRQTTEVPSPPLFGEETLVSEQEESHSFGSDPDDEPLVIIIHWCKDIKDNTLIALMSKKVKEGVCGQCSGKTTCALGAPRGPLISQLFGSLH</sequence>
<gene>
    <name evidence="5" type="primary">LOC132712497</name>
</gene>
<dbReference type="SMART" id="SM00343">
    <property type="entry name" value="ZnF_C2HC"/>
    <property type="match status" value="1"/>
</dbReference>
<proteinExistence type="predicted"/>
<dbReference type="RefSeq" id="XP_060550100.1">
    <property type="nucleotide sequence ID" value="XM_060694117.1"/>
</dbReference>
<protein>
    <submittedName>
        <fullName evidence="5">Uncharacterized protein LOC132712497</fullName>
    </submittedName>
</protein>
<feature type="compositionally biased region" description="Pro residues" evidence="2">
    <location>
        <begin position="158"/>
        <end position="175"/>
    </location>
</feature>
<evidence type="ECO:0000313" key="4">
    <source>
        <dbReference type="Proteomes" id="UP001652622"/>
    </source>
</evidence>
<dbReference type="SUPFAM" id="SSF57756">
    <property type="entry name" value="Retrovirus zinc finger-like domains"/>
    <property type="match status" value="1"/>
</dbReference>
<evidence type="ECO:0000256" key="2">
    <source>
        <dbReference type="SAM" id="MobiDB-lite"/>
    </source>
</evidence>
<dbReference type="PROSITE" id="PS50158">
    <property type="entry name" value="ZF_CCHC"/>
    <property type="match status" value="1"/>
</dbReference>
<feature type="region of interest" description="Disordered" evidence="2">
    <location>
        <begin position="115"/>
        <end position="192"/>
    </location>
</feature>
<reference evidence="5" key="1">
    <citation type="submission" date="2025-08" db="UniProtKB">
        <authorList>
            <consortium name="RefSeq"/>
        </authorList>
    </citation>
    <scope>IDENTIFICATION</scope>
    <source>
        <tissue evidence="5">Blood</tissue>
    </source>
</reference>
<dbReference type="InterPro" id="IPR001878">
    <property type="entry name" value="Znf_CCHC"/>
</dbReference>
<keyword evidence="1" id="KW-0863">Zinc-finger</keyword>
<feature type="region of interest" description="Disordered" evidence="2">
    <location>
        <begin position="249"/>
        <end position="288"/>
    </location>
</feature>
<keyword evidence="4" id="KW-1185">Reference proteome</keyword>
<feature type="compositionally biased region" description="Basic and acidic residues" evidence="2">
    <location>
        <begin position="124"/>
        <end position="135"/>
    </location>
</feature>
<keyword evidence="1" id="KW-0862">Zinc</keyword>
<name>A0ABM3ZP06_PANGU</name>
<dbReference type="Proteomes" id="UP001652622">
    <property type="component" value="Unplaced"/>
</dbReference>
<keyword evidence="1" id="KW-0479">Metal-binding</keyword>
<evidence type="ECO:0000313" key="5">
    <source>
        <dbReference type="RefSeq" id="XP_060550100.1"/>
    </source>
</evidence>
<evidence type="ECO:0000259" key="3">
    <source>
        <dbReference type="PROSITE" id="PS50158"/>
    </source>
</evidence>
<feature type="domain" description="CCHC-type" evidence="3">
    <location>
        <begin position="235"/>
        <end position="250"/>
    </location>
</feature>
<accession>A0ABM3ZP06</accession>
<organism evidence="4 5">
    <name type="scientific">Pantherophis guttatus</name>
    <name type="common">Corn snake</name>
    <name type="synonym">Elaphe guttata</name>
    <dbReference type="NCBI Taxonomy" id="94885"/>
    <lineage>
        <taxon>Eukaryota</taxon>
        <taxon>Metazoa</taxon>
        <taxon>Chordata</taxon>
        <taxon>Craniata</taxon>
        <taxon>Vertebrata</taxon>
        <taxon>Euteleostomi</taxon>
        <taxon>Lepidosauria</taxon>
        <taxon>Squamata</taxon>
        <taxon>Bifurcata</taxon>
        <taxon>Unidentata</taxon>
        <taxon>Episquamata</taxon>
        <taxon>Toxicofera</taxon>
        <taxon>Serpentes</taxon>
        <taxon>Colubroidea</taxon>
        <taxon>Colubridae</taxon>
        <taxon>Colubrinae</taxon>
        <taxon>Pantherophis</taxon>
    </lineage>
</organism>
<dbReference type="Gene3D" id="4.10.60.10">
    <property type="entry name" value="Zinc finger, CCHC-type"/>
    <property type="match status" value="1"/>
</dbReference>
<feature type="compositionally biased region" description="Low complexity" evidence="2">
    <location>
        <begin position="147"/>
        <end position="157"/>
    </location>
</feature>